<comment type="caution">
    <text evidence="14">The sequence shown here is derived from an EMBL/GenBank/DDBJ whole genome shotgun (WGS) entry which is preliminary data.</text>
</comment>
<dbReference type="PANTHER" id="PTHR30069">
    <property type="entry name" value="TONB-DEPENDENT OUTER MEMBRANE RECEPTOR"/>
    <property type="match status" value="1"/>
</dbReference>
<evidence type="ECO:0000256" key="7">
    <source>
        <dbReference type="ARBA" id="ARBA00023136"/>
    </source>
</evidence>
<dbReference type="Gene3D" id="2.40.170.20">
    <property type="entry name" value="TonB-dependent receptor, beta-barrel domain"/>
    <property type="match status" value="1"/>
</dbReference>
<dbReference type="Pfam" id="PF07715">
    <property type="entry name" value="Plug"/>
    <property type="match status" value="1"/>
</dbReference>
<feature type="domain" description="TonB-dependent receptor plug" evidence="13">
    <location>
        <begin position="85"/>
        <end position="194"/>
    </location>
</feature>
<feature type="domain" description="TonB-dependent receptor-like beta-barrel" evidence="12">
    <location>
        <begin position="250"/>
        <end position="640"/>
    </location>
</feature>
<comment type="subcellular location">
    <subcellularLocation>
        <location evidence="1 10">Cell outer membrane</location>
        <topology evidence="1 10">Multi-pass membrane protein</topology>
    </subcellularLocation>
</comment>
<dbReference type="EMBL" id="PIUM01000004">
    <property type="protein sequence ID" value="PKU25637.1"/>
    <property type="molecule type" value="Genomic_DNA"/>
</dbReference>
<dbReference type="SUPFAM" id="SSF56935">
    <property type="entry name" value="Porins"/>
    <property type="match status" value="1"/>
</dbReference>
<evidence type="ECO:0000256" key="4">
    <source>
        <dbReference type="ARBA" id="ARBA00022692"/>
    </source>
</evidence>
<keyword evidence="2 10" id="KW-0813">Transport</keyword>
<evidence type="ECO:0000256" key="11">
    <source>
        <dbReference type="RuleBase" id="RU003357"/>
    </source>
</evidence>
<evidence type="ECO:0000256" key="9">
    <source>
        <dbReference type="ARBA" id="ARBA00023237"/>
    </source>
</evidence>
<dbReference type="GO" id="GO:0044718">
    <property type="term" value="P:siderophore transmembrane transport"/>
    <property type="evidence" value="ECO:0007669"/>
    <property type="project" value="TreeGrafter"/>
</dbReference>
<accession>A0A2N3PZ03</accession>
<dbReference type="InterPro" id="IPR037066">
    <property type="entry name" value="Plug_dom_sf"/>
</dbReference>
<evidence type="ECO:0000259" key="12">
    <source>
        <dbReference type="Pfam" id="PF00593"/>
    </source>
</evidence>
<comment type="similarity">
    <text evidence="10 11">Belongs to the TonB-dependent receptor family.</text>
</comment>
<organism evidence="14 15">
    <name type="scientific">Telmatospirillum siberiense</name>
    <dbReference type="NCBI Taxonomy" id="382514"/>
    <lineage>
        <taxon>Bacteria</taxon>
        <taxon>Pseudomonadati</taxon>
        <taxon>Pseudomonadota</taxon>
        <taxon>Alphaproteobacteria</taxon>
        <taxon>Rhodospirillales</taxon>
        <taxon>Rhodospirillaceae</taxon>
        <taxon>Telmatospirillum</taxon>
    </lineage>
</organism>
<evidence type="ECO:0000256" key="10">
    <source>
        <dbReference type="PROSITE-ProRule" id="PRU01360"/>
    </source>
</evidence>
<sequence length="703" mass="76784">MEETRNSRNIPRRPQSLVESHGIFERTARNGMTGLNMISKAACATTVGLLATMSAAFGQTMDYSAAQDLFGEPVTTSVTGTPQRLSSAPVNMDVITADDIRRSGAATLPAILSRLSGIDVYSWSNNSADVAIRGLNQGGSNRLLVMVNGRETYTDALGVVLWENIPVRLDEIRQIEVIKGPNSALYGFNAASGVINIVTYNPQFDEINAERLTIGSDGSQAASAVRTAQWRAGGIRLSGGWNKDPESEFHPRYAGDRLAGSDPSINRTVNLDGQTALDDRSTLRIQTSATDGSMRANYLMPFYIDLSLAAGKIEYSRDIGFGQIEASLMHNHFDVGQYRNSLATGSLSNDVTIAKLQHLFKSSADDTLRFGTEYRRDEMPSFPAKGGHLLSQDAALSGMWNHDFSNDVSLLTALRGDRYWLQRDGPVIDGSPWTNEDYNRSIYAWSYNSALVWRPTALDSVKISAARGLTLPSLLELGVANPMTVPFAPPSVPTAKLLSLGNPQLQPTKITHYELSYERSVPQWNTSGKIAAYHQLVSGLRDISATQLIEPLPTPTLLSTYVNTGGAHLNGVEIDLKGRLGEGWRWNANYSFEAVADQGTPDQYHDFSRSTPRHKANAGIGWDIGSWESDLSLRIVSATEMAQQIAFGVYELVPIKTTVSLNPRLAYVINPALRLEATGHSAFADNPVSSEKRRILFSVIANY</sequence>
<dbReference type="InterPro" id="IPR039426">
    <property type="entry name" value="TonB-dep_rcpt-like"/>
</dbReference>
<gene>
    <name evidence="14" type="ORF">CWS72_06155</name>
</gene>
<evidence type="ECO:0000259" key="13">
    <source>
        <dbReference type="Pfam" id="PF07715"/>
    </source>
</evidence>
<dbReference type="GO" id="GO:0015344">
    <property type="term" value="F:siderophore uptake transmembrane transporter activity"/>
    <property type="evidence" value="ECO:0007669"/>
    <property type="project" value="TreeGrafter"/>
</dbReference>
<evidence type="ECO:0000256" key="2">
    <source>
        <dbReference type="ARBA" id="ARBA00022448"/>
    </source>
</evidence>
<evidence type="ECO:0000256" key="5">
    <source>
        <dbReference type="ARBA" id="ARBA00022729"/>
    </source>
</evidence>
<evidence type="ECO:0000313" key="15">
    <source>
        <dbReference type="Proteomes" id="UP000233293"/>
    </source>
</evidence>
<protein>
    <recommendedName>
        <fullName evidence="16">TonB-dependent receptor</fullName>
    </recommendedName>
</protein>
<keyword evidence="15" id="KW-1185">Reference proteome</keyword>
<evidence type="ECO:0000256" key="1">
    <source>
        <dbReference type="ARBA" id="ARBA00004571"/>
    </source>
</evidence>
<proteinExistence type="inferred from homology"/>
<evidence type="ECO:0000313" key="14">
    <source>
        <dbReference type="EMBL" id="PKU25637.1"/>
    </source>
</evidence>
<keyword evidence="8" id="KW-0675">Receptor</keyword>
<dbReference type="Proteomes" id="UP000233293">
    <property type="component" value="Unassembled WGS sequence"/>
</dbReference>
<evidence type="ECO:0000256" key="6">
    <source>
        <dbReference type="ARBA" id="ARBA00023077"/>
    </source>
</evidence>
<keyword evidence="9 10" id="KW-0998">Cell outer membrane</keyword>
<keyword evidence="6 11" id="KW-0798">TonB box</keyword>
<dbReference type="GO" id="GO:0009279">
    <property type="term" value="C:cell outer membrane"/>
    <property type="evidence" value="ECO:0007669"/>
    <property type="project" value="UniProtKB-SubCell"/>
</dbReference>
<evidence type="ECO:0008006" key="16">
    <source>
        <dbReference type="Google" id="ProtNLM"/>
    </source>
</evidence>
<keyword evidence="7 10" id="KW-0472">Membrane</keyword>
<dbReference type="InterPro" id="IPR012910">
    <property type="entry name" value="Plug_dom"/>
</dbReference>
<keyword evidence="5" id="KW-0732">Signal</keyword>
<evidence type="ECO:0000256" key="3">
    <source>
        <dbReference type="ARBA" id="ARBA00022452"/>
    </source>
</evidence>
<name>A0A2N3PZ03_9PROT</name>
<keyword evidence="3 10" id="KW-1134">Transmembrane beta strand</keyword>
<reference evidence="15" key="1">
    <citation type="submission" date="2017-12" db="EMBL/GenBank/DDBJ databases">
        <title>Draft genome sequence of Telmatospirillum siberiense 26-4b1T, an acidotolerant peatland alphaproteobacterium potentially involved in sulfur cycling.</title>
        <authorList>
            <person name="Hausmann B."/>
            <person name="Pjevac P."/>
            <person name="Schreck K."/>
            <person name="Herbold C.W."/>
            <person name="Daims H."/>
            <person name="Wagner M."/>
            <person name="Pester M."/>
            <person name="Loy A."/>
        </authorList>
    </citation>
    <scope>NUCLEOTIDE SEQUENCE [LARGE SCALE GENOMIC DNA]</scope>
    <source>
        <strain evidence="15">26-4b1</strain>
    </source>
</reference>
<dbReference type="Pfam" id="PF00593">
    <property type="entry name" value="TonB_dep_Rec_b-barrel"/>
    <property type="match status" value="1"/>
</dbReference>
<dbReference type="InterPro" id="IPR000531">
    <property type="entry name" value="Beta-barrel_TonB"/>
</dbReference>
<dbReference type="InterPro" id="IPR036942">
    <property type="entry name" value="Beta-barrel_TonB_sf"/>
</dbReference>
<dbReference type="AlphaFoldDB" id="A0A2N3PZ03"/>
<keyword evidence="4 10" id="KW-0812">Transmembrane</keyword>
<dbReference type="PROSITE" id="PS52016">
    <property type="entry name" value="TONB_DEPENDENT_REC_3"/>
    <property type="match status" value="1"/>
</dbReference>
<evidence type="ECO:0000256" key="8">
    <source>
        <dbReference type="ARBA" id="ARBA00023170"/>
    </source>
</evidence>
<dbReference type="PANTHER" id="PTHR30069:SF29">
    <property type="entry name" value="HEMOGLOBIN AND HEMOGLOBIN-HAPTOGLOBIN-BINDING PROTEIN 1-RELATED"/>
    <property type="match status" value="1"/>
</dbReference>
<dbReference type="Gene3D" id="2.170.130.10">
    <property type="entry name" value="TonB-dependent receptor, plug domain"/>
    <property type="match status" value="1"/>
</dbReference>